<dbReference type="SMART" id="SM00028">
    <property type="entry name" value="TPR"/>
    <property type="match status" value="5"/>
</dbReference>
<protein>
    <submittedName>
        <fullName evidence="1">Tetratricopeptide repeat protein</fullName>
    </submittedName>
</protein>
<organism evidence="1">
    <name type="scientific">Thiolapillus brandeum</name>
    <dbReference type="NCBI Taxonomy" id="1076588"/>
    <lineage>
        <taxon>Bacteria</taxon>
        <taxon>Pseudomonadati</taxon>
        <taxon>Pseudomonadota</taxon>
        <taxon>Gammaproteobacteria</taxon>
        <taxon>Chromatiales</taxon>
        <taxon>Sedimenticolaceae</taxon>
        <taxon>Thiolapillus</taxon>
    </lineage>
</organism>
<dbReference type="AlphaFoldDB" id="A0A7C5N7U0"/>
<name>A0A7C5N7U0_9GAMM</name>
<dbReference type="SUPFAM" id="SSF48452">
    <property type="entry name" value="TPR-like"/>
    <property type="match status" value="2"/>
</dbReference>
<dbReference type="GO" id="GO:0000127">
    <property type="term" value="C:transcription factor TFIIIC complex"/>
    <property type="evidence" value="ECO:0007669"/>
    <property type="project" value="TreeGrafter"/>
</dbReference>
<sequence length="398" mass="46032">MKEKGLSATFLAFFLLQLAVAAWAGTMTEANYRRLEKIQELMEQERLQEAEEKLRALVRRVKEGGYEYAVTLQTWGYLHAARERYREAIDAFGKALATGELPDDVALELRYNIAQLHAGLEEWQKAARAYEAWLAEAKRPSAESYAFGAMVYAQLKRYGKAIGAIRKAIGMAERPRENWYQLLAALHYQRNELKAMAGVLEKMVSLWPKRPRYWKQLASVHYLLGRNRRALAVLALAYRQGYLEKESELLNLVNLYLLQKIPYKAARILEREMEVGRIRRTGRNLQRLGELWMQARESDEALKELEAAARVQKSGPLHLRLARLWYDREQWQKAADHARRARALGGLRNAGDAWLLEGMALHELGRREKALTAFNQARKYPRSRSQAEQWIAYVKEGT</sequence>
<dbReference type="InterPro" id="IPR011990">
    <property type="entry name" value="TPR-like_helical_dom_sf"/>
</dbReference>
<dbReference type="InterPro" id="IPR039340">
    <property type="entry name" value="Tfc4/TFIIIC-102/Sfc4"/>
</dbReference>
<evidence type="ECO:0000313" key="1">
    <source>
        <dbReference type="EMBL" id="HHH13845.1"/>
    </source>
</evidence>
<reference evidence="1" key="1">
    <citation type="journal article" date="2020" name="mSystems">
        <title>Genome- and Community-Level Interaction Insights into Carbon Utilization and Element Cycling Functions of Hydrothermarchaeota in Hydrothermal Sediment.</title>
        <authorList>
            <person name="Zhou Z."/>
            <person name="Liu Y."/>
            <person name="Xu W."/>
            <person name="Pan J."/>
            <person name="Luo Z.H."/>
            <person name="Li M."/>
        </authorList>
    </citation>
    <scope>NUCLEOTIDE SEQUENCE [LARGE SCALE GENOMIC DNA]</scope>
    <source>
        <strain evidence="1">HyVt-535</strain>
    </source>
</reference>
<dbReference type="Proteomes" id="UP000886100">
    <property type="component" value="Unassembled WGS sequence"/>
</dbReference>
<dbReference type="GO" id="GO:0006383">
    <property type="term" value="P:transcription by RNA polymerase III"/>
    <property type="evidence" value="ECO:0007669"/>
    <property type="project" value="InterPro"/>
</dbReference>
<proteinExistence type="predicted"/>
<dbReference type="PANTHER" id="PTHR23082">
    <property type="entry name" value="TRANSCRIPTION INITIATION FACTOR IIIC TFIIIC , POLYPEPTIDE 3-RELATED"/>
    <property type="match status" value="1"/>
</dbReference>
<dbReference type="InterPro" id="IPR019734">
    <property type="entry name" value="TPR_rpt"/>
</dbReference>
<accession>A0A7C5N7U0</accession>
<dbReference type="EMBL" id="DROM01000386">
    <property type="protein sequence ID" value="HHH13845.1"/>
    <property type="molecule type" value="Genomic_DNA"/>
</dbReference>
<comment type="caution">
    <text evidence="1">The sequence shown here is derived from an EMBL/GenBank/DDBJ whole genome shotgun (WGS) entry which is preliminary data.</text>
</comment>
<gene>
    <name evidence="1" type="ORF">ENJ98_06365</name>
</gene>
<dbReference type="PANTHER" id="PTHR23082:SF0">
    <property type="entry name" value="GENERAL TRANSCRIPTION FACTOR 3C POLYPEPTIDE 3"/>
    <property type="match status" value="1"/>
</dbReference>
<dbReference type="Gene3D" id="1.25.40.10">
    <property type="entry name" value="Tetratricopeptide repeat domain"/>
    <property type="match status" value="3"/>
</dbReference>
<dbReference type="Pfam" id="PF13432">
    <property type="entry name" value="TPR_16"/>
    <property type="match status" value="2"/>
</dbReference>